<dbReference type="SUPFAM" id="SSF109709">
    <property type="entry name" value="KorB DNA-binding domain-like"/>
    <property type="match status" value="1"/>
</dbReference>
<dbReference type="FunFam" id="3.90.1530.30:FF:000001">
    <property type="entry name" value="Chromosome partitioning protein ParB"/>
    <property type="match status" value="1"/>
</dbReference>
<evidence type="ECO:0000259" key="4">
    <source>
        <dbReference type="SMART" id="SM00470"/>
    </source>
</evidence>
<evidence type="ECO:0000256" key="1">
    <source>
        <dbReference type="ARBA" id="ARBA00006295"/>
    </source>
</evidence>
<dbReference type="Pfam" id="PF02195">
    <property type="entry name" value="ParB_N"/>
    <property type="match status" value="1"/>
</dbReference>
<evidence type="ECO:0000313" key="6">
    <source>
        <dbReference type="Proteomes" id="UP000752013"/>
    </source>
</evidence>
<evidence type="ECO:0000256" key="3">
    <source>
        <dbReference type="ARBA" id="ARBA00023125"/>
    </source>
</evidence>
<dbReference type="NCBIfam" id="TIGR00180">
    <property type="entry name" value="parB_part"/>
    <property type="match status" value="1"/>
</dbReference>
<dbReference type="CDD" id="cd16393">
    <property type="entry name" value="SPO0J_N"/>
    <property type="match status" value="1"/>
</dbReference>
<accession>A0A968KTX7</accession>
<sequence>MSKSKLGAGAASLLGALSITDKDSSQQVSIQRIKPNPQQPRTFFSEEKLQELAESIRENGILQPLLVEPQGLEYLLIAGERRLRAAQIVGLTEVPVIIKQISHEKKLEIALIENIQREDLNPIEQARAYDQLLQLLQLSHEELAKRLGKSRSALTNTLRLLHLSNEIQEGVITGKISAGHARTLLSIENKPELQKKLYDHILKEEISVRQTEAYIKSLTKENTPKAKRTSHYRPQDIVKAEKKLMENLGVKLQIKGDENRGTIAIRYHSKEKLQRIISLLEESNDME</sequence>
<reference evidence="5" key="1">
    <citation type="submission" date="2020-03" db="EMBL/GenBank/DDBJ databases">
        <title>Spirochaetal bacteria isolated from arthropods constitute a novel genus Entomospira genus novum within the order Spirochaetales.</title>
        <authorList>
            <person name="Grana-Miraglia L."/>
            <person name="Sikutova S."/>
            <person name="Fingerle V."/>
            <person name="Sing A."/>
            <person name="Castillo-Ramirez S."/>
            <person name="Margos G."/>
            <person name="Rudolf I."/>
        </authorList>
    </citation>
    <scope>NUCLEOTIDE SEQUENCE</scope>
    <source>
        <strain evidence="5">BR208</strain>
    </source>
</reference>
<dbReference type="GO" id="GO:0045881">
    <property type="term" value="P:positive regulation of sporulation resulting in formation of a cellular spore"/>
    <property type="evidence" value="ECO:0007669"/>
    <property type="project" value="TreeGrafter"/>
</dbReference>
<keyword evidence="3" id="KW-0238">DNA-binding</keyword>
<comment type="similarity">
    <text evidence="1">Belongs to the ParB family.</text>
</comment>
<dbReference type="GO" id="GO:0007059">
    <property type="term" value="P:chromosome segregation"/>
    <property type="evidence" value="ECO:0007669"/>
    <property type="project" value="UniProtKB-KW"/>
</dbReference>
<dbReference type="Gene3D" id="3.90.1530.30">
    <property type="match status" value="1"/>
</dbReference>
<dbReference type="Pfam" id="PF23552">
    <property type="entry name" value="ParB_C"/>
    <property type="match status" value="1"/>
</dbReference>
<proteinExistence type="inferred from homology"/>
<keyword evidence="2" id="KW-0159">Chromosome partition</keyword>
<evidence type="ECO:0000313" key="5">
    <source>
        <dbReference type="EMBL" id="NIZ46669.1"/>
    </source>
</evidence>
<dbReference type="FunFam" id="1.10.10.2830:FF:000001">
    <property type="entry name" value="Chromosome partitioning protein ParB"/>
    <property type="match status" value="1"/>
</dbReference>
<dbReference type="InterPro" id="IPR050336">
    <property type="entry name" value="Chromosome_partition/occlusion"/>
</dbReference>
<organism evidence="5 6">
    <name type="scientific">Entomospira nematocerorum</name>
    <dbReference type="NCBI Taxonomy" id="2719987"/>
    <lineage>
        <taxon>Bacteria</taxon>
        <taxon>Pseudomonadati</taxon>
        <taxon>Spirochaetota</taxon>
        <taxon>Spirochaetia</taxon>
        <taxon>Spirochaetales</taxon>
        <taxon>Spirochaetaceae</taxon>
        <taxon>Entomospira</taxon>
    </lineage>
</organism>
<protein>
    <submittedName>
        <fullName evidence="5">ParB/RepB/Spo0J family partition protein</fullName>
    </submittedName>
</protein>
<dbReference type="RefSeq" id="WP_167703123.1">
    <property type="nucleotide sequence ID" value="NZ_CP118168.1"/>
</dbReference>
<dbReference type="InterPro" id="IPR004437">
    <property type="entry name" value="ParB/RepB/Spo0J"/>
</dbReference>
<dbReference type="EMBL" id="JAATLK010000001">
    <property type="protein sequence ID" value="NIZ46669.1"/>
    <property type="molecule type" value="Genomic_DNA"/>
</dbReference>
<dbReference type="PANTHER" id="PTHR33375:SF1">
    <property type="entry name" value="CHROMOSOME-PARTITIONING PROTEIN PARB-RELATED"/>
    <property type="match status" value="1"/>
</dbReference>
<dbReference type="Gene3D" id="1.10.10.2830">
    <property type="match status" value="1"/>
</dbReference>
<feature type="domain" description="ParB-like N-terminal" evidence="4">
    <location>
        <begin position="26"/>
        <end position="115"/>
    </location>
</feature>
<name>A0A968KTX7_9SPIO</name>
<dbReference type="SUPFAM" id="SSF110849">
    <property type="entry name" value="ParB/Sulfiredoxin"/>
    <property type="match status" value="1"/>
</dbReference>
<gene>
    <name evidence="5" type="ORF">HCT46_01840</name>
</gene>
<dbReference type="SMART" id="SM00470">
    <property type="entry name" value="ParB"/>
    <property type="match status" value="1"/>
</dbReference>
<comment type="caution">
    <text evidence="5">The sequence shown here is derived from an EMBL/GenBank/DDBJ whole genome shotgun (WGS) entry which is preliminary data.</text>
</comment>
<dbReference type="InterPro" id="IPR003115">
    <property type="entry name" value="ParB_N"/>
</dbReference>
<dbReference type="GO" id="GO:0005694">
    <property type="term" value="C:chromosome"/>
    <property type="evidence" value="ECO:0007669"/>
    <property type="project" value="TreeGrafter"/>
</dbReference>
<dbReference type="AlphaFoldDB" id="A0A968KTX7"/>
<dbReference type="Proteomes" id="UP000752013">
    <property type="component" value="Unassembled WGS sequence"/>
</dbReference>
<evidence type="ECO:0000256" key="2">
    <source>
        <dbReference type="ARBA" id="ARBA00022829"/>
    </source>
</evidence>
<dbReference type="InterPro" id="IPR036086">
    <property type="entry name" value="ParB/Sulfiredoxin_sf"/>
</dbReference>
<keyword evidence="6" id="KW-1185">Reference proteome</keyword>
<dbReference type="InterPro" id="IPR041468">
    <property type="entry name" value="HTH_ParB/Spo0J"/>
</dbReference>
<dbReference type="Pfam" id="PF17762">
    <property type="entry name" value="HTH_ParB"/>
    <property type="match status" value="1"/>
</dbReference>
<dbReference type="InterPro" id="IPR057240">
    <property type="entry name" value="ParB_dimer_C"/>
</dbReference>
<dbReference type="GO" id="GO:0003677">
    <property type="term" value="F:DNA binding"/>
    <property type="evidence" value="ECO:0007669"/>
    <property type="project" value="UniProtKB-KW"/>
</dbReference>
<dbReference type="PANTHER" id="PTHR33375">
    <property type="entry name" value="CHROMOSOME-PARTITIONING PROTEIN PARB-RELATED"/>
    <property type="match status" value="1"/>
</dbReference>